<keyword evidence="2" id="KW-1185">Reference proteome</keyword>
<dbReference type="Proteomes" id="UP000479000">
    <property type="component" value="Unassembled WGS sequence"/>
</dbReference>
<reference evidence="1 2" key="1">
    <citation type="submission" date="2020-02" db="EMBL/GenBank/DDBJ databases">
        <authorList>
            <person name="Ferguson B K."/>
        </authorList>
    </citation>
    <scope>NUCLEOTIDE SEQUENCE [LARGE SCALE GENOMIC DNA]</scope>
</reference>
<proteinExistence type="predicted"/>
<feature type="non-terminal residue" evidence="1">
    <location>
        <position position="51"/>
    </location>
</feature>
<dbReference type="AlphaFoldDB" id="A0A6H5HP40"/>
<protein>
    <submittedName>
        <fullName evidence="1">Uncharacterized protein</fullName>
    </submittedName>
</protein>
<gene>
    <name evidence="1" type="ORF">NTEN_LOCUS22417</name>
</gene>
<sequence>MISTVKVARPIKLSNCLGLTTSFWIVSERLRSSLFYQHSSKNHFPKKLHLR</sequence>
<accession>A0A6H5HP40</accession>
<organism evidence="1 2">
    <name type="scientific">Nesidiocoris tenuis</name>
    <dbReference type="NCBI Taxonomy" id="355587"/>
    <lineage>
        <taxon>Eukaryota</taxon>
        <taxon>Metazoa</taxon>
        <taxon>Ecdysozoa</taxon>
        <taxon>Arthropoda</taxon>
        <taxon>Hexapoda</taxon>
        <taxon>Insecta</taxon>
        <taxon>Pterygota</taxon>
        <taxon>Neoptera</taxon>
        <taxon>Paraneoptera</taxon>
        <taxon>Hemiptera</taxon>
        <taxon>Heteroptera</taxon>
        <taxon>Panheteroptera</taxon>
        <taxon>Cimicomorpha</taxon>
        <taxon>Miridae</taxon>
        <taxon>Dicyphina</taxon>
        <taxon>Nesidiocoris</taxon>
    </lineage>
</organism>
<dbReference type="EMBL" id="CADCXU010033020">
    <property type="protein sequence ID" value="CAB0018588.1"/>
    <property type="molecule type" value="Genomic_DNA"/>
</dbReference>
<evidence type="ECO:0000313" key="1">
    <source>
        <dbReference type="EMBL" id="CAB0018588.1"/>
    </source>
</evidence>
<evidence type="ECO:0000313" key="2">
    <source>
        <dbReference type="Proteomes" id="UP000479000"/>
    </source>
</evidence>
<name>A0A6H5HP40_9HEMI</name>